<evidence type="ECO:0000256" key="2">
    <source>
        <dbReference type="ARBA" id="ARBA00022741"/>
    </source>
</evidence>
<feature type="transmembrane region" description="Helical" evidence="7">
    <location>
        <begin position="572"/>
        <end position="592"/>
    </location>
</feature>
<protein>
    <recommendedName>
        <fullName evidence="5">NEK6-subfamily protein kinase</fullName>
        <ecNumber evidence="5">2.7.11.34</ecNumber>
    </recommendedName>
</protein>
<evidence type="ECO:0000256" key="4">
    <source>
        <dbReference type="ARBA" id="ARBA00022840"/>
    </source>
</evidence>
<dbReference type="EC" id="2.7.11.34" evidence="5"/>
<keyword evidence="7" id="KW-1133">Transmembrane helix</keyword>
<evidence type="ECO:0000313" key="9">
    <source>
        <dbReference type="EMBL" id="CAD8644577.1"/>
    </source>
</evidence>
<keyword evidence="3" id="KW-0418">Kinase</keyword>
<dbReference type="PANTHER" id="PTHR43289">
    <property type="entry name" value="MITOGEN-ACTIVATED PROTEIN KINASE KINASE KINASE 20-RELATED"/>
    <property type="match status" value="1"/>
</dbReference>
<keyword evidence="4 6" id="KW-0067">ATP-binding</keyword>
<dbReference type="PROSITE" id="PS00108">
    <property type="entry name" value="PROTEIN_KINASE_ST"/>
    <property type="match status" value="1"/>
</dbReference>
<keyword evidence="7" id="KW-0472">Membrane</keyword>
<feature type="domain" description="Protein kinase" evidence="8">
    <location>
        <begin position="572"/>
        <end position="961"/>
    </location>
</feature>
<dbReference type="PANTHER" id="PTHR43289:SF6">
    <property type="entry name" value="SERINE_THREONINE-PROTEIN KINASE NEKL-3"/>
    <property type="match status" value="1"/>
</dbReference>
<dbReference type="Pfam" id="PF00069">
    <property type="entry name" value="Pkinase"/>
    <property type="match status" value="2"/>
</dbReference>
<evidence type="ECO:0000256" key="1">
    <source>
        <dbReference type="ARBA" id="ARBA00022679"/>
    </source>
</evidence>
<evidence type="ECO:0000256" key="3">
    <source>
        <dbReference type="ARBA" id="ARBA00022777"/>
    </source>
</evidence>
<dbReference type="SUPFAM" id="SSF57184">
    <property type="entry name" value="Growth factor receptor domain"/>
    <property type="match status" value="1"/>
</dbReference>
<dbReference type="InterPro" id="IPR008271">
    <property type="entry name" value="Ser/Thr_kinase_AS"/>
</dbReference>
<keyword evidence="2 6" id="KW-0547">Nucleotide-binding</keyword>
<dbReference type="SMART" id="SM00220">
    <property type="entry name" value="S_TKc"/>
    <property type="match status" value="1"/>
</dbReference>
<evidence type="ECO:0000256" key="5">
    <source>
        <dbReference type="ARBA" id="ARBA00039067"/>
    </source>
</evidence>
<name>A0A7S0MMX6_9CRYP</name>
<organism evidence="9">
    <name type="scientific">Cryptomonas curvata</name>
    <dbReference type="NCBI Taxonomy" id="233186"/>
    <lineage>
        <taxon>Eukaryota</taxon>
        <taxon>Cryptophyceae</taxon>
        <taxon>Cryptomonadales</taxon>
        <taxon>Cryptomonadaceae</taxon>
        <taxon>Cryptomonas</taxon>
    </lineage>
</organism>
<dbReference type="InterPro" id="IPR000719">
    <property type="entry name" value="Prot_kinase_dom"/>
</dbReference>
<dbReference type="Gene3D" id="1.10.510.10">
    <property type="entry name" value="Transferase(Phosphotransferase) domain 1"/>
    <property type="match status" value="2"/>
</dbReference>
<dbReference type="InterPro" id="IPR017441">
    <property type="entry name" value="Protein_kinase_ATP_BS"/>
</dbReference>
<dbReference type="EMBL" id="HBEZ01040511">
    <property type="protein sequence ID" value="CAD8644577.1"/>
    <property type="molecule type" value="Transcribed_RNA"/>
</dbReference>
<feature type="binding site" evidence="6">
    <location>
        <position position="604"/>
    </location>
    <ligand>
        <name>ATP</name>
        <dbReference type="ChEBI" id="CHEBI:30616"/>
    </ligand>
</feature>
<dbReference type="GO" id="GO:0005524">
    <property type="term" value="F:ATP binding"/>
    <property type="evidence" value="ECO:0007669"/>
    <property type="project" value="UniProtKB-UniRule"/>
</dbReference>
<sequence>MPTIRLLSLIPPLFFKCLHSELKTSNPTFLFLLLEPPLFKCNREGVFSFSVKPNFARISFSDSITRLQGNSYLYFSGLDSESLLNRQMRSDITVIILANGSNICPAGYVLDIEKEFHEDSSRSGICLLCKAGTYSVSPLKGALSDENPSCLNCPVGGSCALGGANVSFFLGTWVVDSGQYLLIACPSGYQLQNMVDGLFSQDTQRCVLCSSSEYILNSNSSKFRCMKCPTGAICNGSLLEGRVQPSLWIPDYSTGLFILKSCPEGHQLINFADGVLFEPTAQQCLPCKSNQYILNSESPAFACQDCPKGAVCNGTSLTGLVENSVWQADFDQGLYILKSCPPGYEFHNTSGALNTFSSTYQECRLCRPSFYCLGGYSEALSCPVETYSFDGSRAASSCVVVLYVAVTILIPISKTEFNQGKQSQFKVSVSESFSTTVDHVLIVSIIETSRRTSTSQSISVLSKLAAENSTVAAKLTQDVSIDNLNAGLIRSGFPPIVVKSINIERPNQLQTGNDKDVIIGVAVSISSLIAIGCVSVFLWRVKYAPASRRLIQARNGELATQKDLPYELRSKYEAICVLGSGSFGVVLAAWQLSDGKRTVRRAVKLVHAQNLYFSEQDLRRLDREATILSLIDSPYVVQYLESGKSKRKDVYWFAMELLVASPLDEVLQDEGPMPEMDVIKLGLDMCVALKSLHSVGVIHRDVKPANIMMIKSGGGSSGTPMQRFGRMDSSLASRRGSFTKPFSSLMSRSSFSNGHSLRPVVSGDTGFNTNNQSSDAVGTHDNQALESITGTIEFSNEKGTRRRLSAGYSTLGKGQSGNQYKLIDLGTAVGVHDELEHDELENLRTVTELGFAGTPAYSPPESFCNPKAVSYPSDVWSLAATLFHLISGNLPFDDQSAVALSVSIAGDLDNPTPDVRDRAPELVRSNISSGFAMVIAKAMEKKMELRYQSVDEFASDLHGCLVKRGEGLYSVFISYRVFSEKYHAMLLYDVLNNTTTPAGHRVIVYLDIKRLVNGEDWEEGFSTGLLNSLVALPLLSAGVIEPLTHLAGSVDDAQDNVGKELIIMQALLTTTNQLAGKLEAIFPIIVGKPCGNTDPKYPCSGNFFTDGSNSGIRKLAKVCSPPTMDIVVKFLHKNKIAVNESALTISVSSCVTDLLALQGAQLWNHPTLEEEDVPEDSDLWEKVLKDPPNPELDLQQIRMIKAEFRALVPSIHEVIDRAHANAAVKQEQRDCIENKRKAMLTKIIQRMSTECMLEAFSAWKHSVGDTGREFQSKLRLLPDENVPNESSIREAGGSRAAEIVVSSYPPVVFSEKSSVLSVSPRATTPRMQIHSESKVFQTEDHGIGVMMPSPLPASIVQANPYSFEASPYLVYHQTMTSAGASAYSAGIARGETGYSMPQTIFSSYPAGI</sequence>
<reference evidence="9" key="1">
    <citation type="submission" date="2021-01" db="EMBL/GenBank/DDBJ databases">
        <authorList>
            <person name="Corre E."/>
            <person name="Pelletier E."/>
            <person name="Niang G."/>
            <person name="Scheremetjew M."/>
            <person name="Finn R."/>
            <person name="Kale V."/>
            <person name="Holt S."/>
            <person name="Cochrane G."/>
            <person name="Meng A."/>
            <person name="Brown T."/>
            <person name="Cohen L."/>
        </authorList>
    </citation>
    <scope>NUCLEOTIDE SEQUENCE</scope>
    <source>
        <strain evidence="9">CCAP979/52</strain>
    </source>
</reference>
<dbReference type="CDD" id="cd14014">
    <property type="entry name" value="STKc_PknB_like"/>
    <property type="match status" value="1"/>
</dbReference>
<gene>
    <name evidence="9" type="ORF">CCUR1050_LOCUS22262</name>
</gene>
<proteinExistence type="predicted"/>
<keyword evidence="1" id="KW-0808">Transferase</keyword>
<dbReference type="SUPFAM" id="SSF56112">
    <property type="entry name" value="Protein kinase-like (PK-like)"/>
    <property type="match status" value="1"/>
</dbReference>
<dbReference type="GO" id="GO:0004674">
    <property type="term" value="F:protein serine/threonine kinase activity"/>
    <property type="evidence" value="ECO:0007669"/>
    <property type="project" value="TreeGrafter"/>
</dbReference>
<dbReference type="PROSITE" id="PS50011">
    <property type="entry name" value="PROTEIN_KINASE_DOM"/>
    <property type="match status" value="1"/>
</dbReference>
<evidence type="ECO:0000256" key="6">
    <source>
        <dbReference type="PROSITE-ProRule" id="PRU10141"/>
    </source>
</evidence>
<keyword evidence="7" id="KW-0812">Transmembrane</keyword>
<evidence type="ECO:0000259" key="8">
    <source>
        <dbReference type="PROSITE" id="PS50011"/>
    </source>
</evidence>
<dbReference type="PROSITE" id="PS00107">
    <property type="entry name" value="PROTEIN_KINASE_ATP"/>
    <property type="match status" value="1"/>
</dbReference>
<evidence type="ECO:0000256" key="7">
    <source>
        <dbReference type="SAM" id="Phobius"/>
    </source>
</evidence>
<accession>A0A7S0MMX6</accession>
<dbReference type="InterPro" id="IPR009030">
    <property type="entry name" value="Growth_fac_rcpt_cys_sf"/>
</dbReference>
<dbReference type="InterPro" id="IPR011009">
    <property type="entry name" value="Kinase-like_dom_sf"/>
</dbReference>
<feature type="transmembrane region" description="Helical" evidence="7">
    <location>
        <begin position="517"/>
        <end position="539"/>
    </location>
</feature>